<feature type="chain" id="PRO_5046097080" evidence="2">
    <location>
        <begin position="23"/>
        <end position="217"/>
    </location>
</feature>
<protein>
    <submittedName>
        <fullName evidence="3">Lipoprotein carrier protein LolA</fullName>
    </submittedName>
</protein>
<dbReference type="CDD" id="cd16325">
    <property type="entry name" value="LolA"/>
    <property type="match status" value="1"/>
</dbReference>
<keyword evidence="1 2" id="KW-0732">Signal</keyword>
<reference evidence="3 4" key="1">
    <citation type="submission" date="2016-10" db="EMBL/GenBank/DDBJ databases">
        <title>Complete genome sequences of three Cupriavidus strains isolated from various Malaysian environments.</title>
        <authorList>
            <person name="Abdullah A.A.-A."/>
            <person name="Shafie N.A.H."/>
            <person name="Lau N.S."/>
        </authorList>
    </citation>
    <scope>NUCLEOTIDE SEQUENCE [LARGE SCALE GENOMIC DNA]</scope>
    <source>
        <strain evidence="3 4">USMAA1020</strain>
    </source>
</reference>
<dbReference type="Gene3D" id="2.50.20.10">
    <property type="entry name" value="Lipoprotein localisation LolA/LolB/LppX"/>
    <property type="match status" value="1"/>
</dbReference>
<dbReference type="Proteomes" id="UP000177515">
    <property type="component" value="Chromosome 2"/>
</dbReference>
<dbReference type="Pfam" id="PF03548">
    <property type="entry name" value="LolA"/>
    <property type="match status" value="1"/>
</dbReference>
<feature type="signal peptide" evidence="2">
    <location>
        <begin position="1"/>
        <end position="22"/>
    </location>
</feature>
<gene>
    <name evidence="3" type="ORF">BKK80_29380</name>
</gene>
<name>A0A1D9ICR6_9BURK</name>
<dbReference type="InterPro" id="IPR004564">
    <property type="entry name" value="OM_lipoprot_carrier_LolA-like"/>
</dbReference>
<proteinExistence type="predicted"/>
<keyword evidence="3" id="KW-0449">Lipoprotein</keyword>
<dbReference type="SUPFAM" id="SSF89392">
    <property type="entry name" value="Prokaryotic lipoproteins and lipoprotein localization factors"/>
    <property type="match status" value="1"/>
</dbReference>
<evidence type="ECO:0000313" key="4">
    <source>
        <dbReference type="Proteomes" id="UP000177515"/>
    </source>
</evidence>
<dbReference type="InterPro" id="IPR029046">
    <property type="entry name" value="LolA/LolB/LppX"/>
</dbReference>
<dbReference type="RefSeq" id="WP_071072353.1">
    <property type="nucleotide sequence ID" value="NZ_CP017755.1"/>
</dbReference>
<accession>A0A1D9ICR6</accession>
<sequence>MRLGQAGAAGLLALLLGSGALAAPPPAQRASAPAADVLAGVAARLDPAPVVHGRFEQTRRLAGFANPLVARGDFVLARGRGVSWQTREPFVSSLLVTPERLVMRGADGTVQQQLQADAQPAMRQVAQTVMAMLQGDLRALAARFQAEGKLAGAHGWSLSLVPADAGLRRAFSRIELSGDRFVRSVRWEEAGGDSTLVRMIEPGTAARLTPEQERRFD</sequence>
<organism evidence="3 4">
    <name type="scientific">Cupriavidus malaysiensis</name>
    <dbReference type="NCBI Taxonomy" id="367825"/>
    <lineage>
        <taxon>Bacteria</taxon>
        <taxon>Pseudomonadati</taxon>
        <taxon>Pseudomonadota</taxon>
        <taxon>Betaproteobacteria</taxon>
        <taxon>Burkholderiales</taxon>
        <taxon>Burkholderiaceae</taxon>
        <taxon>Cupriavidus</taxon>
    </lineage>
</organism>
<evidence type="ECO:0000256" key="1">
    <source>
        <dbReference type="ARBA" id="ARBA00022729"/>
    </source>
</evidence>
<evidence type="ECO:0000313" key="3">
    <source>
        <dbReference type="EMBL" id="AOZ09813.1"/>
    </source>
</evidence>
<dbReference type="EMBL" id="CP017755">
    <property type="protein sequence ID" value="AOZ09813.1"/>
    <property type="molecule type" value="Genomic_DNA"/>
</dbReference>
<keyword evidence="4" id="KW-1185">Reference proteome</keyword>
<evidence type="ECO:0000256" key="2">
    <source>
        <dbReference type="SAM" id="SignalP"/>
    </source>
</evidence>